<evidence type="ECO:0000256" key="4">
    <source>
        <dbReference type="ARBA" id="ARBA00022763"/>
    </source>
</evidence>
<comment type="similarity">
    <text evidence="15">Belongs to the helicase family. UvrD subfamily.</text>
</comment>
<evidence type="ECO:0000259" key="18">
    <source>
        <dbReference type="PROSITE" id="PS51198"/>
    </source>
</evidence>
<keyword evidence="1 15" id="KW-0540">Nuclease</keyword>
<comment type="catalytic activity">
    <reaction evidence="15">
        <text>Exonucleolytic cleavage (in the presence of ATP) in either 5'- to 3'- or 3'- to 5'-direction to yield 5'-phosphooligonucleotides.</text>
        <dbReference type="EC" id="3.1.11.5"/>
    </reaction>
</comment>
<keyword evidence="6 15" id="KW-0347">Helicase</keyword>
<feature type="binding site" evidence="15">
    <location>
        <position position="986"/>
    </location>
    <ligand>
        <name>Mg(2+)</name>
        <dbReference type="ChEBI" id="CHEBI:18420"/>
    </ligand>
</feature>
<feature type="domain" description="UvrD-like helicase C-terminal" evidence="19">
    <location>
        <begin position="488"/>
        <end position="753"/>
    </location>
</feature>
<evidence type="ECO:0000256" key="12">
    <source>
        <dbReference type="ARBA" id="ARBA00023235"/>
    </source>
</evidence>
<dbReference type="CDD" id="cd22352">
    <property type="entry name" value="RecB_C-like"/>
    <property type="match status" value="1"/>
</dbReference>
<keyword evidence="8 15" id="KW-0067">ATP-binding</keyword>
<evidence type="ECO:0000256" key="6">
    <source>
        <dbReference type="ARBA" id="ARBA00022806"/>
    </source>
</evidence>
<evidence type="ECO:0000256" key="10">
    <source>
        <dbReference type="ARBA" id="ARBA00023125"/>
    </source>
</evidence>
<feature type="region of interest" description="Disordered" evidence="17">
    <location>
        <begin position="901"/>
        <end position="928"/>
    </location>
</feature>
<dbReference type="AlphaFoldDB" id="A0A858QAZ1"/>
<comment type="domain">
    <text evidence="15">The N-terminal DNA-binding domain is a ssDNA-dependent ATPase and has ATP-dependent 3'-5' helicase function. This domain interacts with RecC.</text>
</comment>
<keyword evidence="21" id="KW-1185">Reference proteome</keyword>
<keyword evidence="12 15" id="KW-0413">Isomerase</keyword>
<evidence type="ECO:0000313" key="20">
    <source>
        <dbReference type="EMBL" id="QJD31102.1"/>
    </source>
</evidence>
<evidence type="ECO:0000256" key="8">
    <source>
        <dbReference type="ARBA" id="ARBA00022840"/>
    </source>
</evidence>
<comment type="miscellaneous">
    <text evidence="15">In the RecBCD complex, RecB has a slow 3'-5' helicase, an exonuclease activity and loads RecA onto ssDNA, RecD has a fast 5'-3' helicase activity, while RecC stimulates the ATPase and processivity of the RecB helicase and contributes to recognition of the Chi site.</text>
</comment>
<dbReference type="SUPFAM" id="SSF52980">
    <property type="entry name" value="Restriction endonuclease-like"/>
    <property type="match status" value="1"/>
</dbReference>
<evidence type="ECO:0000256" key="7">
    <source>
        <dbReference type="ARBA" id="ARBA00022839"/>
    </source>
</evidence>
<dbReference type="Gene3D" id="1.10.486.10">
    <property type="entry name" value="PCRA, domain 4"/>
    <property type="match status" value="1"/>
</dbReference>
<dbReference type="InterPro" id="IPR004586">
    <property type="entry name" value="RecB"/>
</dbReference>
<dbReference type="Gene3D" id="3.90.320.10">
    <property type="match status" value="1"/>
</dbReference>
<comment type="catalytic activity">
    <reaction evidence="14 15">
        <text>ATP + H2O = ADP + phosphate + H(+)</text>
        <dbReference type="Rhea" id="RHEA:13065"/>
        <dbReference type="ChEBI" id="CHEBI:15377"/>
        <dbReference type="ChEBI" id="CHEBI:15378"/>
        <dbReference type="ChEBI" id="CHEBI:30616"/>
        <dbReference type="ChEBI" id="CHEBI:43474"/>
        <dbReference type="ChEBI" id="CHEBI:456216"/>
        <dbReference type="EC" id="5.6.2.4"/>
    </reaction>
</comment>
<dbReference type="Pfam" id="PF00580">
    <property type="entry name" value="UvrD-helicase"/>
    <property type="match status" value="1"/>
</dbReference>
<organism evidence="20 21">
    <name type="scientific">Methylococcus geothermalis</name>
    <dbReference type="NCBI Taxonomy" id="2681310"/>
    <lineage>
        <taxon>Bacteria</taxon>
        <taxon>Pseudomonadati</taxon>
        <taxon>Pseudomonadota</taxon>
        <taxon>Gammaproteobacteria</taxon>
        <taxon>Methylococcales</taxon>
        <taxon>Methylococcaceae</taxon>
        <taxon>Methylococcus</taxon>
    </lineage>
</organism>
<feature type="binding site" evidence="15">
    <location>
        <position position="1108"/>
    </location>
    <ligand>
        <name>Mg(2+)</name>
        <dbReference type="ChEBI" id="CHEBI:18420"/>
    </ligand>
</feature>
<keyword evidence="4 15" id="KW-0227">DNA damage</keyword>
<dbReference type="Gene3D" id="3.40.50.300">
    <property type="entry name" value="P-loop containing nucleotide triphosphate hydrolases"/>
    <property type="match status" value="2"/>
</dbReference>
<evidence type="ECO:0000256" key="14">
    <source>
        <dbReference type="ARBA" id="ARBA00048988"/>
    </source>
</evidence>
<dbReference type="RefSeq" id="WP_169604368.1">
    <property type="nucleotide sequence ID" value="NZ_CP046565.1"/>
</dbReference>
<dbReference type="EMBL" id="CP046565">
    <property type="protein sequence ID" value="QJD31102.1"/>
    <property type="molecule type" value="Genomic_DNA"/>
</dbReference>
<keyword evidence="9 15" id="KW-0460">Magnesium</keyword>
<evidence type="ECO:0000256" key="11">
    <source>
        <dbReference type="ARBA" id="ARBA00023204"/>
    </source>
</evidence>
<dbReference type="InterPro" id="IPR000212">
    <property type="entry name" value="DNA_helicase_UvrD/REP"/>
</dbReference>
<feature type="region of interest" description="DNA-binding and helicase activity, interacts with RecC" evidence="15">
    <location>
        <begin position="1"/>
        <end position="903"/>
    </location>
</feature>
<comment type="function">
    <text evidence="15">A helicase/nuclease that prepares dsDNA breaks (DSB) for recombinational DNA repair. Binds to DSBs and unwinds DNA via a highly rapid and processive ATP-dependent bidirectional helicase activity. Unwinds dsDNA until it encounters a Chi (crossover hotspot instigator) sequence from the 3' direction. Cuts ssDNA a few nucleotides 3' to the Chi site. The properties and activities of the enzyme are changed at Chi. The Chi-altered holoenzyme produces a long 3'-ssDNA overhang and facilitates RecA-binding to the ssDNA for homologous DNA recombination and repair. Holoenzyme degrades any linearized DNA that is unable to undergo homologous recombination. In the holoenzyme this subunit contributes ATPase, 3'-5' helicase, exonuclease activity and loads RecA onto ssDNA.</text>
</comment>
<comment type="catalytic activity">
    <reaction evidence="13 15">
        <text>Couples ATP hydrolysis with the unwinding of duplex DNA by translocating in the 3'-5' direction.</text>
        <dbReference type="EC" id="5.6.2.4"/>
    </reaction>
</comment>
<dbReference type="InterPro" id="IPR011335">
    <property type="entry name" value="Restrct_endonuc-II-like"/>
</dbReference>
<dbReference type="SUPFAM" id="SSF52540">
    <property type="entry name" value="P-loop containing nucleoside triphosphate hydrolases"/>
    <property type="match status" value="1"/>
</dbReference>
<comment type="cofactor">
    <cofactor evidence="15">
        <name>Mg(2+)</name>
        <dbReference type="ChEBI" id="CHEBI:18420"/>
    </cofactor>
    <text evidence="15">Binds 1 Mg(2+) ion per subunit.</text>
</comment>
<proteinExistence type="inferred from homology"/>
<dbReference type="InterPro" id="IPR014017">
    <property type="entry name" value="DNA_helicase_UvrD-like_C"/>
</dbReference>
<dbReference type="Proteomes" id="UP000503004">
    <property type="component" value="Chromosome"/>
</dbReference>
<dbReference type="InterPro" id="IPR027417">
    <property type="entry name" value="P-loop_NTPase"/>
</dbReference>
<dbReference type="GO" id="GO:0005829">
    <property type="term" value="C:cytosol"/>
    <property type="evidence" value="ECO:0007669"/>
    <property type="project" value="TreeGrafter"/>
</dbReference>
<feature type="binding site" evidence="16">
    <location>
        <begin position="22"/>
        <end position="29"/>
    </location>
    <ligand>
        <name>ATP</name>
        <dbReference type="ChEBI" id="CHEBI:30616"/>
    </ligand>
</feature>
<dbReference type="InterPro" id="IPR014016">
    <property type="entry name" value="UvrD-like_ATP-bd"/>
</dbReference>
<evidence type="ECO:0000256" key="3">
    <source>
        <dbReference type="ARBA" id="ARBA00022741"/>
    </source>
</evidence>
<evidence type="ECO:0000259" key="19">
    <source>
        <dbReference type="PROSITE" id="PS51217"/>
    </source>
</evidence>
<evidence type="ECO:0000256" key="9">
    <source>
        <dbReference type="ARBA" id="ARBA00022842"/>
    </source>
</evidence>
<gene>
    <name evidence="15 20" type="primary">recB</name>
    <name evidence="20" type="ORF">GNH96_14900</name>
</gene>
<dbReference type="HAMAP" id="MF_01485">
    <property type="entry name" value="RecB"/>
    <property type="match status" value="1"/>
</dbReference>
<dbReference type="GO" id="GO:0043138">
    <property type="term" value="F:3'-5' DNA helicase activity"/>
    <property type="evidence" value="ECO:0007669"/>
    <property type="project" value="UniProtKB-UniRule"/>
</dbReference>
<dbReference type="Gene3D" id="1.10.3170.10">
    <property type="entry name" value="Recbcd, chain B, domain 2"/>
    <property type="match status" value="1"/>
</dbReference>
<dbReference type="PROSITE" id="PS51217">
    <property type="entry name" value="UVRD_HELICASE_CTER"/>
    <property type="match status" value="1"/>
</dbReference>
<reference evidence="21" key="1">
    <citation type="submission" date="2019-12" db="EMBL/GenBank/DDBJ databases">
        <authorList>
            <person name="Awala S.I."/>
            <person name="Rhee S.K."/>
        </authorList>
    </citation>
    <scope>NUCLEOTIDE SEQUENCE [LARGE SCALE GENOMIC DNA]</scope>
    <source>
        <strain evidence="21">IM1</strain>
    </source>
</reference>
<comment type="domain">
    <text evidence="15">The C-terminal domain has nuclease activity and interacts with RecD. It interacts with RecA, facilitating its loading onto ssDNA.</text>
</comment>
<dbReference type="NCBIfam" id="TIGR00609">
    <property type="entry name" value="recB"/>
    <property type="match status" value="1"/>
</dbReference>
<dbReference type="GO" id="GO:0008854">
    <property type="term" value="F:exodeoxyribonuclease V activity"/>
    <property type="evidence" value="ECO:0007669"/>
    <property type="project" value="UniProtKB-EC"/>
</dbReference>
<keyword evidence="10 15" id="KW-0238">DNA-binding</keyword>
<dbReference type="GO" id="GO:0000287">
    <property type="term" value="F:magnesium ion binding"/>
    <property type="evidence" value="ECO:0007669"/>
    <property type="project" value="UniProtKB-UniRule"/>
</dbReference>
<dbReference type="GO" id="GO:0003677">
    <property type="term" value="F:DNA binding"/>
    <property type="evidence" value="ECO:0007669"/>
    <property type="project" value="UniProtKB-UniRule"/>
</dbReference>
<feature type="active site" description="For nuclease activity" evidence="15">
    <location>
        <position position="1108"/>
    </location>
</feature>
<feature type="binding site" evidence="15">
    <location>
        <position position="1095"/>
    </location>
    <ligand>
        <name>Mg(2+)</name>
        <dbReference type="ChEBI" id="CHEBI:18420"/>
    </ligand>
</feature>
<name>A0A858QAZ1_9GAMM</name>
<evidence type="ECO:0000256" key="16">
    <source>
        <dbReference type="PROSITE-ProRule" id="PRU00560"/>
    </source>
</evidence>
<comment type="subunit">
    <text evidence="15">Heterotrimer of RecB, RecC and RecD. All subunits contribute to DNA-binding. Interacts with RecA.</text>
</comment>
<dbReference type="GO" id="GO:0009338">
    <property type="term" value="C:exodeoxyribonuclease V complex"/>
    <property type="evidence" value="ECO:0007669"/>
    <property type="project" value="TreeGrafter"/>
</dbReference>
<evidence type="ECO:0000256" key="13">
    <source>
        <dbReference type="ARBA" id="ARBA00034617"/>
    </source>
</evidence>
<evidence type="ECO:0000256" key="2">
    <source>
        <dbReference type="ARBA" id="ARBA00022723"/>
    </source>
</evidence>
<feature type="region of interest" description="Nuclease activity, interacts with RecD and RecA" evidence="15">
    <location>
        <begin position="929"/>
        <end position="1206"/>
    </location>
</feature>
<keyword evidence="3 15" id="KW-0547">Nucleotide-binding</keyword>
<keyword evidence="11 15" id="KW-0234">DNA repair</keyword>
<protein>
    <recommendedName>
        <fullName evidence="15">RecBCD enzyme subunit RecB</fullName>
        <ecNumber evidence="15">3.1.11.5</ecNumber>
        <ecNumber evidence="15">5.6.2.4</ecNumber>
    </recommendedName>
    <alternativeName>
        <fullName evidence="15">DNA 3'-5' helicase subunit RecB</fullName>
    </alternativeName>
    <alternativeName>
        <fullName evidence="15">Exonuclease V subunit RecB</fullName>
        <shortName evidence="15">ExoV subunit RecB</shortName>
    </alternativeName>
    <alternativeName>
        <fullName evidence="15">Helicase/nuclease RecBCD subunit RecB</fullName>
    </alternativeName>
</protein>
<dbReference type="PANTHER" id="PTHR11070">
    <property type="entry name" value="UVRD / RECB / PCRA DNA HELICASE FAMILY MEMBER"/>
    <property type="match status" value="1"/>
</dbReference>
<evidence type="ECO:0000256" key="17">
    <source>
        <dbReference type="SAM" id="MobiDB-lite"/>
    </source>
</evidence>
<dbReference type="Pfam" id="PF13361">
    <property type="entry name" value="UvrD_C"/>
    <property type="match status" value="1"/>
</dbReference>
<sequence length="1206" mass="132726">MTPAHPLDVFGCPLAGVNLIEASAGTGKTWNICGLYLRLLLEQEREVRDILVVTFTHAATAELRERIRGRIVETLGFLNGEGGAAGDPFVPTLVSTLEGRLERGEMRRRLDRALLGFDEASIFTIHGFCQRALAGTPFAAGLPFTLELVQGDETLVQEVANDFWRRRVAAGDLSRLMIAHLIESGDKPTYYAGLLKRALAKPLSPQLWPEPVEAPGERDERALSKAFRAAQGLWREASAGIVRLLEAALADLNGVSFKPASIEQARVAWEAWFATGDPQAPVEDKVRLYRATVLKKGTKKGKTTPVHPFFDAAESLLALKEDIQQRLAAARLGLIRELVEQGGQALRDEKRRRRVIGFDDMLWNVHEALTSGRYPWLAAALRSRYPVALIDEFQDTDPLQFAIFHALYMTEGAEAGPVFLVGDPKQAIYSFRNADLHTYLGARRETDREYTLAENQRSLAGVIDACNALFGTNPRAFMLDGLDYHPVRPGAKPRKPFADASERRAPFQVWLLPKDEAGAPVLRAEAMRVCTDTTAAEIARLIREGRHGRIGIGERGLRASDIAVLVRSHAQGRLIRQALGALGVGSVELSQASVFHTAEAEEIERILAAVLEPHRDRLVRGALATEIMGFDGPEIAAISADESRLLDTVLGFGEYRELWRERGFGPMFRRFLHDEGVARRALARPDGERRLTNLLHLGELLHQAQAGLTSPDALLRWLQGRRRDTAAAPDAAQLRLESDQNLVQIVTIHKSKGLEYPVVFCPYLWDGLRNSRGGQEGIEYHDETGRPVLDYRPAAKDDAGIKGLRRLEDDAETLRLIYVALTRAVYRCYLFAGSYRAKDGNSVSYGEGARSMLNWLVCGKDYTPGQWQDSKTKIEPAQVEAAWRGLADSVGADFGVEPMPAIPRTAASEPTADPGRLAAQTPPPRVQVGWSMGSFTSLSRAMDAGAEGRDHDAFAAPVGPDQPAAALPESDILRFPRGASAGICIHQLFERADFTDPAGWDTAIERALAMQPQGREPSLPAMLENLLADVLSADLGDGLRLKGIGRGQRLSELSFHMPAEGLDPARLAAVLGGHGYSIGALDFQTLSGYLQGAIDLVFRHGDKYYLLDWKSNHLGYAREDYSPAALAEAMAQERYHLQYLLYTAALNRYLARRLPDYDYATHFGGVYYLFVRGVRPAWNGAGVYFHRPAESCIAALDALIGGRAEV</sequence>
<dbReference type="PANTHER" id="PTHR11070:SF23">
    <property type="entry name" value="RECBCD ENZYME SUBUNIT RECB"/>
    <property type="match status" value="1"/>
</dbReference>
<dbReference type="PROSITE" id="PS51198">
    <property type="entry name" value="UVRD_HELICASE_ATP_BIND"/>
    <property type="match status" value="1"/>
</dbReference>
<evidence type="ECO:0000256" key="1">
    <source>
        <dbReference type="ARBA" id="ARBA00022722"/>
    </source>
</evidence>
<dbReference type="GO" id="GO:0005524">
    <property type="term" value="F:ATP binding"/>
    <property type="evidence" value="ECO:0007669"/>
    <property type="project" value="UniProtKB-UniRule"/>
</dbReference>
<keyword evidence="2 15" id="KW-0479">Metal-binding</keyword>
<accession>A0A858QAZ1</accession>
<dbReference type="InterPro" id="IPR011604">
    <property type="entry name" value="PDDEXK-like_dom_sf"/>
</dbReference>
<dbReference type="EC" id="3.1.11.5" evidence="15"/>
<feature type="domain" description="UvrD-like helicase ATP-binding" evidence="18">
    <location>
        <begin position="1"/>
        <end position="459"/>
    </location>
</feature>
<dbReference type="GO" id="GO:0000724">
    <property type="term" value="P:double-strand break repair via homologous recombination"/>
    <property type="evidence" value="ECO:0007669"/>
    <property type="project" value="UniProtKB-UniRule"/>
</dbReference>
<keyword evidence="5 15" id="KW-0378">Hydrolase</keyword>
<evidence type="ECO:0000256" key="15">
    <source>
        <dbReference type="HAMAP-Rule" id="MF_01485"/>
    </source>
</evidence>
<evidence type="ECO:0000313" key="21">
    <source>
        <dbReference type="Proteomes" id="UP000503004"/>
    </source>
</evidence>
<evidence type="ECO:0000256" key="5">
    <source>
        <dbReference type="ARBA" id="ARBA00022801"/>
    </source>
</evidence>
<dbReference type="KEGG" id="metu:GNH96_14900"/>
<keyword evidence="7 15" id="KW-0269">Exonuclease</keyword>
<dbReference type="EC" id="5.6.2.4" evidence="15"/>